<accession>A0A835H9R9</accession>
<proteinExistence type="predicted"/>
<dbReference type="Proteomes" id="UP000631114">
    <property type="component" value="Unassembled WGS sequence"/>
</dbReference>
<evidence type="ECO:0000313" key="2">
    <source>
        <dbReference type="Proteomes" id="UP000631114"/>
    </source>
</evidence>
<dbReference type="GO" id="GO:0008380">
    <property type="term" value="P:RNA splicing"/>
    <property type="evidence" value="ECO:0007669"/>
    <property type="project" value="InterPro"/>
</dbReference>
<dbReference type="AlphaFoldDB" id="A0A835H9R9"/>
<evidence type="ECO:0000313" key="1">
    <source>
        <dbReference type="EMBL" id="KAF9594327.1"/>
    </source>
</evidence>
<dbReference type="OrthoDB" id="777957at2759"/>
<dbReference type="EMBL" id="JADFTS010000008">
    <property type="protein sequence ID" value="KAF9594327.1"/>
    <property type="molecule type" value="Genomic_DNA"/>
</dbReference>
<dbReference type="PANTHER" id="PTHR47003:SF3">
    <property type="entry name" value="SMALL RIBOSOMAL SUBUNIT PROTEIN MS81 (RPPR8)"/>
    <property type="match status" value="1"/>
</dbReference>
<gene>
    <name evidence="1" type="ORF">IFM89_030456</name>
</gene>
<reference evidence="1 2" key="1">
    <citation type="submission" date="2020-10" db="EMBL/GenBank/DDBJ databases">
        <title>The Coptis chinensis genome and diversification of protoberbering-type alkaloids.</title>
        <authorList>
            <person name="Wang B."/>
            <person name="Shu S."/>
            <person name="Song C."/>
            <person name="Liu Y."/>
        </authorList>
    </citation>
    <scope>NUCLEOTIDE SEQUENCE [LARGE SCALE GENOMIC DNA]</scope>
    <source>
        <strain evidence="1">HL-2020</strain>
        <tissue evidence="1">Leaf</tissue>
    </source>
</reference>
<evidence type="ECO:0008006" key="3">
    <source>
        <dbReference type="Google" id="ProtNLM"/>
    </source>
</evidence>
<dbReference type="InterPro" id="IPR044578">
    <property type="entry name" value="BIR6-like"/>
</dbReference>
<name>A0A835H9R9_9MAGN</name>
<comment type="caution">
    <text evidence="1">The sequence shown here is derived from an EMBL/GenBank/DDBJ whole genome shotgun (WGS) entry which is preliminary data.</text>
</comment>
<dbReference type="PANTHER" id="PTHR47003">
    <property type="entry name" value="OS01G0970900 PROTEIN"/>
    <property type="match status" value="1"/>
</dbReference>
<organism evidence="1 2">
    <name type="scientific">Coptis chinensis</name>
    <dbReference type="NCBI Taxonomy" id="261450"/>
    <lineage>
        <taxon>Eukaryota</taxon>
        <taxon>Viridiplantae</taxon>
        <taxon>Streptophyta</taxon>
        <taxon>Embryophyta</taxon>
        <taxon>Tracheophyta</taxon>
        <taxon>Spermatophyta</taxon>
        <taxon>Magnoliopsida</taxon>
        <taxon>Ranunculales</taxon>
        <taxon>Ranunculaceae</taxon>
        <taxon>Coptidoideae</taxon>
        <taxon>Coptis</taxon>
    </lineage>
</organism>
<sequence length="106" mass="11734">MRHSILLGLMNGHGFSPFLDPFIDHISKSGPGMMLLAFSTRGSNKKFPSTSVVLRMIEAFLKVGRHSKARDCFSKCPSYVREYLMMCLKLFVAHEPEGVNATAVAA</sequence>
<keyword evidence="2" id="KW-1185">Reference proteome</keyword>
<protein>
    <recommendedName>
        <fullName evidence="3">Pentatricopeptide repeat-containing protein</fullName>
    </recommendedName>
</protein>